<keyword evidence="2" id="KW-1185">Reference proteome</keyword>
<reference evidence="1 2" key="2">
    <citation type="journal article" date="2014" name="J. Gen. Appl. Microbiol.">
        <title>The early diverging ascomycetous budding yeast Saitoella complicata has three histone deacetylases belonging to the Clr6, Hos2, and Rpd3 lineages.</title>
        <authorList>
            <person name="Nishida H."/>
            <person name="Matsumoto T."/>
            <person name="Kondo S."/>
            <person name="Hamamoto M."/>
            <person name="Yoshikawa H."/>
        </authorList>
    </citation>
    <scope>NUCLEOTIDE SEQUENCE [LARGE SCALE GENOMIC DNA]</scope>
    <source>
        <strain evidence="1 2">NRRL Y-17804</strain>
    </source>
</reference>
<dbReference type="AlphaFoldDB" id="A0A0E9NF23"/>
<reference evidence="1 2" key="1">
    <citation type="journal article" date="2011" name="J. Gen. Appl. Microbiol.">
        <title>Draft genome sequencing of the enigmatic yeast Saitoella complicata.</title>
        <authorList>
            <person name="Nishida H."/>
            <person name="Hamamoto M."/>
            <person name="Sugiyama J."/>
        </authorList>
    </citation>
    <scope>NUCLEOTIDE SEQUENCE [LARGE SCALE GENOMIC DNA]</scope>
    <source>
        <strain evidence="1 2">NRRL Y-17804</strain>
    </source>
</reference>
<dbReference type="EMBL" id="BACD03000014">
    <property type="protein sequence ID" value="GAO48434.1"/>
    <property type="molecule type" value="Genomic_DNA"/>
</dbReference>
<accession>A0A0E9NF23</accession>
<name>A0A0E9NF23_SAICN</name>
<organism evidence="1 2">
    <name type="scientific">Saitoella complicata (strain BCRC 22490 / CBS 7301 / JCM 7358 / NBRC 10748 / NRRL Y-17804)</name>
    <dbReference type="NCBI Taxonomy" id="698492"/>
    <lineage>
        <taxon>Eukaryota</taxon>
        <taxon>Fungi</taxon>
        <taxon>Dikarya</taxon>
        <taxon>Ascomycota</taxon>
        <taxon>Taphrinomycotina</taxon>
        <taxon>Taphrinomycotina incertae sedis</taxon>
        <taxon>Saitoella</taxon>
    </lineage>
</organism>
<comment type="caution">
    <text evidence="1">The sequence shown here is derived from an EMBL/GenBank/DDBJ whole genome shotgun (WGS) entry which is preliminary data.</text>
</comment>
<dbReference type="Proteomes" id="UP000033140">
    <property type="component" value="Unassembled WGS sequence"/>
</dbReference>
<gene>
    <name evidence="1" type="ORF">G7K_2607-t1</name>
</gene>
<protein>
    <submittedName>
        <fullName evidence="1">Uncharacterized protein</fullName>
    </submittedName>
</protein>
<sequence>MVPTFDDESLTRSHLSPEVSLKAIASIRHLIATETTHEPCRPIPYQHDDRRTTKLHRNLARHRNDGLDRAIPLLERERKARADAERDEGCEGTRRCFSMKEGVLQSVCARDVTGAYRR</sequence>
<evidence type="ECO:0000313" key="2">
    <source>
        <dbReference type="Proteomes" id="UP000033140"/>
    </source>
</evidence>
<proteinExistence type="predicted"/>
<reference evidence="1 2" key="3">
    <citation type="journal article" date="2015" name="Genome Announc.">
        <title>Draft Genome Sequence of the Archiascomycetous Yeast Saitoella complicata.</title>
        <authorList>
            <person name="Yamauchi K."/>
            <person name="Kondo S."/>
            <person name="Hamamoto M."/>
            <person name="Takahashi Y."/>
            <person name="Ogura Y."/>
            <person name="Hayashi T."/>
            <person name="Nishida H."/>
        </authorList>
    </citation>
    <scope>NUCLEOTIDE SEQUENCE [LARGE SCALE GENOMIC DNA]</scope>
    <source>
        <strain evidence="1 2">NRRL Y-17804</strain>
    </source>
</reference>
<evidence type="ECO:0000313" key="1">
    <source>
        <dbReference type="EMBL" id="GAO48434.1"/>
    </source>
</evidence>